<proteinExistence type="predicted"/>
<organism evidence="2 3">
    <name type="scientific">Fusarium poae</name>
    <dbReference type="NCBI Taxonomy" id="36050"/>
    <lineage>
        <taxon>Eukaryota</taxon>
        <taxon>Fungi</taxon>
        <taxon>Dikarya</taxon>
        <taxon>Ascomycota</taxon>
        <taxon>Pezizomycotina</taxon>
        <taxon>Sordariomycetes</taxon>
        <taxon>Hypocreomycetidae</taxon>
        <taxon>Hypocreales</taxon>
        <taxon>Nectriaceae</taxon>
        <taxon>Fusarium</taxon>
    </lineage>
</organism>
<comment type="caution">
    <text evidence="2">The sequence shown here is derived from an EMBL/GenBank/DDBJ whole genome shotgun (WGS) entry which is preliminary data.</text>
</comment>
<gene>
    <name evidence="2" type="ORF">FPOA_13024</name>
</gene>
<name>A0A1B8A6V9_FUSPO</name>
<feature type="region of interest" description="Disordered" evidence="1">
    <location>
        <begin position="35"/>
        <end position="111"/>
    </location>
</feature>
<dbReference type="Proteomes" id="UP000091967">
    <property type="component" value="Unassembled WGS sequence"/>
</dbReference>
<evidence type="ECO:0000256" key="1">
    <source>
        <dbReference type="SAM" id="MobiDB-lite"/>
    </source>
</evidence>
<evidence type="ECO:0000313" key="2">
    <source>
        <dbReference type="EMBL" id="OBS16216.1"/>
    </source>
</evidence>
<keyword evidence="3" id="KW-1185">Reference proteome</keyword>
<dbReference type="AlphaFoldDB" id="A0A1B8A6V9"/>
<feature type="compositionally biased region" description="Polar residues" evidence="1">
    <location>
        <begin position="69"/>
        <end position="109"/>
    </location>
</feature>
<sequence>MKQYETTRVAIQHCNDQVFITNNVIFDETSIRKRKGNEDNQTGRNVQSRHKLNIPESSEEVHVTKTHQARSLQQGSTSSNSIQATRTQYETTSHTMSDNDISSSHQSTPQDEEIIHDSITVVPPFQLREHDNVRVDTHNVPHAATQHHPELIVPQPATQQKSKFELVANPPSPDDRFLLVSLMAPYALSANDLEPKTFRQARSSGRWDE</sequence>
<protein>
    <submittedName>
        <fullName evidence="2">Uncharacterized protein</fullName>
    </submittedName>
</protein>
<evidence type="ECO:0000313" key="3">
    <source>
        <dbReference type="Proteomes" id="UP000091967"/>
    </source>
</evidence>
<dbReference type="EMBL" id="LYXU01000108">
    <property type="protein sequence ID" value="OBS16216.1"/>
    <property type="molecule type" value="Genomic_DNA"/>
</dbReference>
<accession>A0A1B8A6V9</accession>
<reference evidence="2 3" key="1">
    <citation type="submission" date="2016-06" db="EMBL/GenBank/DDBJ databases">
        <title>Living apart together: crosstalk between the core and supernumerary genomes in a fungal plant pathogen.</title>
        <authorList>
            <person name="Vanheule A."/>
            <person name="Audenaert K."/>
            <person name="Warris S."/>
            <person name="Van De Geest H."/>
            <person name="Schijlen E."/>
            <person name="Hofte M."/>
            <person name="De Saeger S."/>
            <person name="Haesaert G."/>
            <person name="Waalwijk C."/>
            <person name="Van Der Lee T."/>
        </authorList>
    </citation>
    <scope>NUCLEOTIDE SEQUENCE [LARGE SCALE GENOMIC DNA]</scope>
    <source>
        <strain evidence="2 3">2516</strain>
    </source>
</reference>